<evidence type="ECO:0000313" key="1">
    <source>
        <dbReference type="EMBL" id="ART59127.1"/>
    </source>
</evidence>
<sequence length="76" mass="8295">MCFLSVAERAHLVDALPVQPLDEVDTLELQRVFFLRAVQVDDAVLNILRSASRLDSSDCSIPGGVPDTLLAICRAQ</sequence>
<organism evidence="1 2">
    <name type="scientific">Acidovorax carolinensis</name>
    <dbReference type="NCBI Taxonomy" id="553814"/>
    <lineage>
        <taxon>Bacteria</taxon>
        <taxon>Pseudomonadati</taxon>
        <taxon>Pseudomonadota</taxon>
        <taxon>Betaproteobacteria</taxon>
        <taxon>Burkholderiales</taxon>
        <taxon>Comamonadaceae</taxon>
        <taxon>Acidovorax</taxon>
    </lineage>
</organism>
<dbReference type="KEGG" id="acip:CBP36_09935"/>
<dbReference type="EMBL" id="CP021366">
    <property type="protein sequence ID" value="ART59127.1"/>
    <property type="molecule type" value="Genomic_DNA"/>
</dbReference>
<reference evidence="1" key="1">
    <citation type="submission" date="2017-05" db="EMBL/GenBank/DDBJ databases">
        <title>Polyphasic characterization of four soil-derived phenanthrene-degrading Acidovorax strains and proposal of Acidovorax phenanthrenivorans sp. nov.</title>
        <authorList>
            <person name="Singleton D."/>
            <person name="Lee J."/>
            <person name="Dickey A.N."/>
            <person name="Stroud A."/>
            <person name="Scholl E.H."/>
            <person name="Wright F.A."/>
            <person name="Aitken M.D."/>
        </authorList>
    </citation>
    <scope>NUCLEOTIDE SEQUENCE</scope>
    <source>
        <strain evidence="1">P4</strain>
    </source>
</reference>
<dbReference type="KEGG" id="acis:CBP35_08990"/>
<dbReference type="AlphaFoldDB" id="A0A240UCA5"/>
<name>A0A240UCA5_9BURK</name>
<gene>
    <name evidence="1" type="ORF">CBP36_09935</name>
</gene>
<proteinExistence type="predicted"/>
<dbReference type="Proteomes" id="UP000194440">
    <property type="component" value="Chromosome"/>
</dbReference>
<evidence type="ECO:0000313" key="2">
    <source>
        <dbReference type="Proteomes" id="UP000194440"/>
    </source>
</evidence>
<accession>A0A240UCA5</accession>
<keyword evidence="2" id="KW-1185">Reference proteome</keyword>
<protein>
    <submittedName>
        <fullName evidence="1">Uncharacterized protein</fullName>
    </submittedName>
</protein>